<dbReference type="SUPFAM" id="SSF46689">
    <property type="entry name" value="Homeodomain-like"/>
    <property type="match status" value="1"/>
</dbReference>
<dbReference type="AlphaFoldDB" id="A0AAY5KN55"/>
<evidence type="ECO:0000259" key="1">
    <source>
        <dbReference type="Pfam" id="PF25787"/>
    </source>
</evidence>
<sequence length="172" mass="19740">MAKARELCKDIRDKILDLHKAGMGYRTIGKELGEKATTVGAIIRKWKKFKMMVNLPRSGAPCKISTRGASMIMRKVRDQPRTTRQDGRSLDDPEEEWEKFMWSDETKIELFGLNSIRHVWRKKKDEYNHKNTIPTVKHGGGNIILWGCFSAKGTGRLHRIEGRMDGPCIARS</sequence>
<keyword evidence="3" id="KW-1185">Reference proteome</keyword>
<dbReference type="Ensembl" id="ENSELUT00000092250.1">
    <property type="protein sequence ID" value="ENSELUP00000087892.1"/>
    <property type="gene ID" value="ENSELUG00000043698.1"/>
</dbReference>
<dbReference type="InterPro" id="IPR036397">
    <property type="entry name" value="RNaseH_sf"/>
</dbReference>
<dbReference type="Gene3D" id="3.30.420.10">
    <property type="entry name" value="Ribonuclease H-like superfamily/Ribonuclease H"/>
    <property type="match status" value="1"/>
</dbReference>
<accession>A0AAY5KN55</accession>
<reference evidence="2 3" key="1">
    <citation type="submission" date="2020-02" db="EMBL/GenBank/DDBJ databases">
        <title>Esox lucius (northern pike) genome, fEsoLuc1, primary haplotype.</title>
        <authorList>
            <person name="Myers G."/>
            <person name="Karagic N."/>
            <person name="Meyer A."/>
            <person name="Pippel M."/>
            <person name="Reichard M."/>
            <person name="Winkler S."/>
            <person name="Tracey A."/>
            <person name="Sims Y."/>
            <person name="Howe K."/>
            <person name="Rhie A."/>
            <person name="Formenti G."/>
            <person name="Durbin R."/>
            <person name="Fedrigo O."/>
            <person name="Jarvis E.D."/>
        </authorList>
    </citation>
    <scope>NUCLEOTIDE SEQUENCE [LARGE SCALE GENOMIC DNA]</scope>
</reference>
<evidence type="ECO:0000313" key="3">
    <source>
        <dbReference type="Proteomes" id="UP000265140"/>
    </source>
</evidence>
<dbReference type="GeneTree" id="ENSGT01140000282575"/>
<dbReference type="PANTHER" id="PTHR23022">
    <property type="entry name" value="TRANSPOSABLE ELEMENT-RELATED"/>
    <property type="match status" value="1"/>
</dbReference>
<reference evidence="2" key="2">
    <citation type="submission" date="2025-08" db="UniProtKB">
        <authorList>
            <consortium name="Ensembl"/>
        </authorList>
    </citation>
    <scope>IDENTIFICATION</scope>
</reference>
<feature type="domain" description="Sleeping Beauty transposase HTH" evidence="1">
    <location>
        <begin position="1"/>
        <end position="51"/>
    </location>
</feature>
<proteinExistence type="predicted"/>
<reference evidence="2" key="3">
    <citation type="submission" date="2025-09" db="UniProtKB">
        <authorList>
            <consortium name="Ensembl"/>
        </authorList>
    </citation>
    <scope>IDENTIFICATION</scope>
</reference>
<dbReference type="Pfam" id="PF25787">
    <property type="entry name" value="HTH_SB"/>
    <property type="match status" value="1"/>
</dbReference>
<dbReference type="InterPro" id="IPR009057">
    <property type="entry name" value="Homeodomain-like_sf"/>
</dbReference>
<dbReference type="InterPro" id="IPR057667">
    <property type="entry name" value="HTH_SB"/>
</dbReference>
<dbReference type="Gene3D" id="1.10.10.10">
    <property type="entry name" value="Winged helix-like DNA-binding domain superfamily/Winged helix DNA-binding domain"/>
    <property type="match status" value="1"/>
</dbReference>
<dbReference type="InterPro" id="IPR052338">
    <property type="entry name" value="Transposase_5"/>
</dbReference>
<evidence type="ECO:0000313" key="2">
    <source>
        <dbReference type="Ensembl" id="ENSELUP00000087892.1"/>
    </source>
</evidence>
<dbReference type="GO" id="GO:0003676">
    <property type="term" value="F:nucleic acid binding"/>
    <property type="evidence" value="ECO:0007669"/>
    <property type="project" value="InterPro"/>
</dbReference>
<dbReference type="PANTHER" id="PTHR23022:SF135">
    <property type="entry name" value="SI:DKEY-77F5.3"/>
    <property type="match status" value="1"/>
</dbReference>
<dbReference type="InterPro" id="IPR036388">
    <property type="entry name" value="WH-like_DNA-bd_sf"/>
</dbReference>
<protein>
    <recommendedName>
        <fullName evidence="1">Sleeping Beauty transposase HTH domain-containing protein</fullName>
    </recommendedName>
</protein>
<dbReference type="Proteomes" id="UP000265140">
    <property type="component" value="Chromosome 3"/>
</dbReference>
<organism evidence="2 3">
    <name type="scientific">Esox lucius</name>
    <name type="common">Northern pike</name>
    <dbReference type="NCBI Taxonomy" id="8010"/>
    <lineage>
        <taxon>Eukaryota</taxon>
        <taxon>Metazoa</taxon>
        <taxon>Chordata</taxon>
        <taxon>Craniata</taxon>
        <taxon>Vertebrata</taxon>
        <taxon>Euteleostomi</taxon>
        <taxon>Actinopterygii</taxon>
        <taxon>Neopterygii</taxon>
        <taxon>Teleostei</taxon>
        <taxon>Protacanthopterygii</taxon>
        <taxon>Esociformes</taxon>
        <taxon>Esocidae</taxon>
        <taxon>Esox</taxon>
    </lineage>
</organism>
<name>A0AAY5KN55_ESOLU</name>